<evidence type="ECO:0000313" key="7">
    <source>
        <dbReference type="EMBL" id="CAA6803765.1"/>
    </source>
</evidence>
<organism evidence="7">
    <name type="scientific">uncultured Thiotrichaceae bacterium</name>
    <dbReference type="NCBI Taxonomy" id="298394"/>
    <lineage>
        <taxon>Bacteria</taxon>
        <taxon>Pseudomonadati</taxon>
        <taxon>Pseudomonadota</taxon>
        <taxon>Gammaproteobacteria</taxon>
        <taxon>Thiotrichales</taxon>
        <taxon>Thiotrichaceae</taxon>
        <taxon>environmental samples</taxon>
    </lineage>
</organism>
<comment type="similarity">
    <text evidence="2">Belongs to the IS1 elements InsA family.</text>
</comment>
<evidence type="ECO:0000259" key="6">
    <source>
        <dbReference type="Pfam" id="PF12759"/>
    </source>
</evidence>
<evidence type="ECO:0000256" key="4">
    <source>
        <dbReference type="ARBA" id="ARBA00023172"/>
    </source>
</evidence>
<dbReference type="Pfam" id="PF03811">
    <property type="entry name" value="Zn_ribbon_InsA"/>
    <property type="match status" value="1"/>
</dbReference>
<evidence type="ECO:0000313" key="8">
    <source>
        <dbReference type="EMBL" id="CAA6827825.1"/>
    </source>
</evidence>
<sequence>MSMTCYQEIICPNCGSNHIIKAGTSAKGIQRYRCQNQDCTTKSFMQKYAYKAYEQGVKKQVVEMAINGSGIRDTARVLKISKNTVIATLKKKKRRLST</sequence>
<evidence type="ECO:0000259" key="5">
    <source>
        <dbReference type="Pfam" id="PF03811"/>
    </source>
</evidence>
<gene>
    <name evidence="7" type="ORF">HELGO_WM30608</name>
    <name evidence="8" type="ORF">HELGO_WM62235</name>
</gene>
<dbReference type="InterPro" id="IPR051252">
    <property type="entry name" value="IS1_transposase_InsA"/>
</dbReference>
<dbReference type="EMBL" id="CACVAY010000016">
    <property type="protein sequence ID" value="CAA6803765.1"/>
    <property type="molecule type" value="Genomic_DNA"/>
</dbReference>
<protein>
    <submittedName>
        <fullName evidence="7">InsA-like protein</fullName>
    </submittedName>
</protein>
<dbReference type="PANTHER" id="PTHR47923:SF1">
    <property type="entry name" value="INSERTION ELEMENT IS1 1 PROTEIN INSA-RELATED"/>
    <property type="match status" value="1"/>
</dbReference>
<reference evidence="7" key="1">
    <citation type="submission" date="2020-01" db="EMBL/GenBank/DDBJ databases">
        <authorList>
            <person name="Meier V. D."/>
            <person name="Meier V D."/>
        </authorList>
    </citation>
    <scope>NUCLEOTIDE SEQUENCE</scope>
    <source>
        <strain evidence="7">HLG_WM_MAG_07</strain>
    </source>
</reference>
<evidence type="ECO:0000256" key="1">
    <source>
        <dbReference type="ARBA" id="ARBA00004091"/>
    </source>
</evidence>
<evidence type="ECO:0000256" key="3">
    <source>
        <dbReference type="ARBA" id="ARBA00022578"/>
    </source>
</evidence>
<dbReference type="InterPro" id="IPR003220">
    <property type="entry name" value="InsA_N_dom_Znf"/>
</dbReference>
<dbReference type="Pfam" id="PF12759">
    <property type="entry name" value="HTH_Tnp_IS1"/>
    <property type="match status" value="1"/>
</dbReference>
<dbReference type="PANTHER" id="PTHR47923">
    <property type="entry name" value="INSERTION ELEMENT IS1 1 PROTEIN INSA-RELATED"/>
    <property type="match status" value="1"/>
</dbReference>
<evidence type="ECO:0000256" key="2">
    <source>
        <dbReference type="ARBA" id="ARBA00006212"/>
    </source>
</evidence>
<keyword evidence="4" id="KW-0233">DNA recombination</keyword>
<dbReference type="InterPro" id="IPR024431">
    <property type="entry name" value="InsA_HTH_dom"/>
</dbReference>
<proteinExistence type="inferred from homology"/>
<feature type="domain" description="InsA N-terminal zinc ribbon" evidence="5">
    <location>
        <begin position="9"/>
        <end position="35"/>
    </location>
</feature>
<dbReference type="AlphaFoldDB" id="A0A6S6SLD7"/>
<dbReference type="GO" id="GO:0006313">
    <property type="term" value="P:DNA transposition"/>
    <property type="evidence" value="ECO:0007669"/>
    <property type="project" value="InterPro"/>
</dbReference>
<accession>A0A6S6SLD7</accession>
<comment type="function">
    <text evidence="1">Absolutely required for transposition of IS1.</text>
</comment>
<keyword evidence="3" id="KW-0815">Transposition</keyword>
<dbReference type="EMBL" id="CACVAY010000144">
    <property type="protein sequence ID" value="CAA6827825.1"/>
    <property type="molecule type" value="Genomic_DNA"/>
</dbReference>
<feature type="domain" description="Insertion element IS1 protein InsA helix-turn-helix" evidence="6">
    <location>
        <begin position="48"/>
        <end position="91"/>
    </location>
</feature>
<name>A0A6S6SLD7_9GAMM</name>